<name>A0A378BWT1_KLEPO</name>
<keyword evidence="2" id="KW-1185">Reference proteome</keyword>
<gene>
    <name evidence="1" type="ORF">NCTC5050_05884</name>
</gene>
<organism evidence="1 2">
    <name type="scientific">Klebsiella pneumoniae subsp. ozaenae</name>
    <dbReference type="NCBI Taxonomy" id="574"/>
    <lineage>
        <taxon>Bacteria</taxon>
        <taxon>Pseudomonadati</taxon>
        <taxon>Pseudomonadota</taxon>
        <taxon>Gammaproteobacteria</taxon>
        <taxon>Enterobacterales</taxon>
        <taxon>Enterobacteriaceae</taxon>
        <taxon>Klebsiella/Raoultella group</taxon>
        <taxon>Klebsiella</taxon>
        <taxon>Klebsiella pneumoniae complex</taxon>
    </lineage>
</organism>
<sequence length="138" mass="14438">MVISSLQSVNTVGGDPRAVIETVAFQRLAAAQQARAFAFAALDIAQNVVAMGEADQRAEVGVVGKQIAGADAGHPLEDLVLEFRLPFRRDKHPGAVGAHLAGAVKVGHHGNIGGEVEVGIVGDNQRRFAAQLHGDLFQ</sequence>
<evidence type="ECO:0000313" key="1">
    <source>
        <dbReference type="EMBL" id="STV54582.1"/>
    </source>
</evidence>
<proteinExistence type="predicted"/>
<accession>A0A378BWT1</accession>
<dbReference type="EMBL" id="UGLZ01000005">
    <property type="protein sequence ID" value="STV54582.1"/>
    <property type="molecule type" value="Genomic_DNA"/>
</dbReference>
<reference evidence="1 2" key="1">
    <citation type="submission" date="2018-06" db="EMBL/GenBank/DDBJ databases">
        <authorList>
            <consortium name="Pathogen Informatics"/>
            <person name="Doyle S."/>
        </authorList>
    </citation>
    <scope>NUCLEOTIDE SEQUENCE [LARGE SCALE GENOMIC DNA]</scope>
    <source>
        <strain evidence="1 2">NCTC5050</strain>
    </source>
</reference>
<dbReference type="Proteomes" id="UP000255382">
    <property type="component" value="Unassembled WGS sequence"/>
</dbReference>
<evidence type="ECO:0000313" key="2">
    <source>
        <dbReference type="Proteomes" id="UP000255382"/>
    </source>
</evidence>
<dbReference type="AlphaFoldDB" id="A0A378BWT1"/>
<protein>
    <submittedName>
        <fullName evidence="1">Uncharacterized protein</fullName>
    </submittedName>
</protein>